<keyword evidence="1" id="KW-0472">Membrane</keyword>
<dbReference type="AlphaFoldDB" id="A0A365YDP5"/>
<dbReference type="Proteomes" id="UP000252167">
    <property type="component" value="Unassembled WGS sequence"/>
</dbReference>
<dbReference type="Proteomes" id="UP000477543">
    <property type="component" value="Unassembled WGS sequence"/>
</dbReference>
<dbReference type="EMBL" id="POAF01000005">
    <property type="protein sequence ID" value="RBM00718.1"/>
    <property type="molecule type" value="Genomic_DNA"/>
</dbReference>
<gene>
    <name evidence="3" type="ORF">C1H84_12355</name>
    <name evidence="2" type="ORF">GT020_03750</name>
</gene>
<feature type="transmembrane region" description="Helical" evidence="1">
    <location>
        <begin position="61"/>
        <end position="82"/>
    </location>
</feature>
<evidence type="ECO:0000313" key="2">
    <source>
        <dbReference type="EMBL" id="NAZ15184.1"/>
    </source>
</evidence>
<comment type="caution">
    <text evidence="3">The sequence shown here is derived from an EMBL/GenBank/DDBJ whole genome shotgun (WGS) entry which is preliminary data.</text>
</comment>
<evidence type="ECO:0000256" key="1">
    <source>
        <dbReference type="SAM" id="Phobius"/>
    </source>
</evidence>
<sequence length="152" mass="16913">MEERYLNVDFITPVLGFGVAAVLLIGGVPLLLHGWYRRKKFEQLADGYQTYKLRSSIRAELVAGGLVLSLMAALGIFAVLGYTSSARNLQSNIEQLYNPAKLELGTFNGSWMSADITLDDGTSFSNARVDVRAGNEPFIEDLWYHYHPKPRG</sequence>
<organism evidence="3 4">
    <name type="scientific">Glutamicibacter soli</name>
    <dbReference type="NCBI Taxonomy" id="453836"/>
    <lineage>
        <taxon>Bacteria</taxon>
        <taxon>Bacillati</taxon>
        <taxon>Actinomycetota</taxon>
        <taxon>Actinomycetes</taxon>
        <taxon>Micrococcales</taxon>
        <taxon>Micrococcaceae</taxon>
        <taxon>Glutamicibacter</taxon>
    </lineage>
</organism>
<proteinExistence type="predicted"/>
<feature type="transmembrane region" description="Helical" evidence="1">
    <location>
        <begin position="12"/>
        <end position="32"/>
    </location>
</feature>
<dbReference type="EMBL" id="WYDN01000002">
    <property type="protein sequence ID" value="NAZ15184.1"/>
    <property type="molecule type" value="Genomic_DNA"/>
</dbReference>
<evidence type="ECO:0000313" key="3">
    <source>
        <dbReference type="EMBL" id="RBM00718.1"/>
    </source>
</evidence>
<keyword evidence="1" id="KW-0812">Transmembrane</keyword>
<evidence type="ECO:0000313" key="4">
    <source>
        <dbReference type="Proteomes" id="UP000252167"/>
    </source>
</evidence>
<reference evidence="3 4" key="1">
    <citation type="submission" date="2018-01" db="EMBL/GenBank/DDBJ databases">
        <title>Glutamicibacter soli strain NHPC-3 Whole genome sequence and assembly.</title>
        <authorList>
            <person name="Choudhury P."/>
            <person name="Gupta D."/>
            <person name="Sengupta K."/>
            <person name="Jawed A."/>
            <person name="Sultana N."/>
            <person name="Saha P."/>
        </authorList>
    </citation>
    <scope>NUCLEOTIDE SEQUENCE [LARGE SCALE GENOMIC DNA]</scope>
    <source>
        <strain evidence="3 4">NHPC-3</strain>
    </source>
</reference>
<reference evidence="2 5" key="2">
    <citation type="submission" date="2020-01" db="EMBL/GenBank/DDBJ databases">
        <title>Glutamicibacter soli M275.</title>
        <authorList>
            <person name="Meng X."/>
        </authorList>
    </citation>
    <scope>NUCLEOTIDE SEQUENCE [LARGE SCALE GENOMIC DNA]</scope>
    <source>
        <strain evidence="2 5">M275</strain>
    </source>
</reference>
<name>A0A365YDP5_9MICC</name>
<keyword evidence="1" id="KW-1133">Transmembrane helix</keyword>
<protein>
    <submittedName>
        <fullName evidence="3">Uncharacterized protein</fullName>
    </submittedName>
</protein>
<keyword evidence="4" id="KW-1185">Reference proteome</keyword>
<evidence type="ECO:0000313" key="5">
    <source>
        <dbReference type="Proteomes" id="UP000477543"/>
    </source>
</evidence>
<accession>A0A365YDP5</accession>
<dbReference type="RefSeq" id="WP_047119931.1">
    <property type="nucleotide sequence ID" value="NZ_CM125969.1"/>
</dbReference>